<dbReference type="RefSeq" id="WP_044228065.1">
    <property type="nucleotide sequence ID" value="NZ_JPOS01000087.1"/>
</dbReference>
<sequence length="74" mass="8028">MDIEDAIGKLGLTGGKLVLGAGGGTRNSTYSLVLYNSFGCLGYIWSRFVMKIKELCPLAVPECPAEFWLKKDNA</sequence>
<comment type="caution">
    <text evidence="1">The sequence shown here is derived from an EMBL/GenBank/DDBJ whole genome shotgun (WGS) entry which is preliminary data.</text>
</comment>
<keyword evidence="2" id="KW-1185">Reference proteome</keyword>
<organism evidence="1 2">
    <name type="scientific">Phaeodactylibacter xiamenensis</name>
    <dbReference type="NCBI Taxonomy" id="1524460"/>
    <lineage>
        <taxon>Bacteria</taxon>
        <taxon>Pseudomonadati</taxon>
        <taxon>Bacteroidota</taxon>
        <taxon>Saprospiria</taxon>
        <taxon>Saprospirales</taxon>
        <taxon>Haliscomenobacteraceae</taxon>
        <taxon>Phaeodactylibacter</taxon>
    </lineage>
</organism>
<dbReference type="Proteomes" id="UP000029736">
    <property type="component" value="Unassembled WGS sequence"/>
</dbReference>
<dbReference type="EMBL" id="JPOS01000087">
    <property type="protein sequence ID" value="KGE85528.1"/>
    <property type="molecule type" value="Genomic_DNA"/>
</dbReference>
<proteinExistence type="predicted"/>
<name>A0A098S119_9BACT</name>
<evidence type="ECO:0000313" key="1">
    <source>
        <dbReference type="EMBL" id="KGE85528.1"/>
    </source>
</evidence>
<gene>
    <name evidence="1" type="ORF">IX84_27140</name>
</gene>
<evidence type="ECO:0000313" key="2">
    <source>
        <dbReference type="Proteomes" id="UP000029736"/>
    </source>
</evidence>
<accession>A0A098S119</accession>
<reference evidence="1 2" key="1">
    <citation type="journal article" date="2014" name="Int. J. Syst. Evol. Microbiol.">
        <title>Phaeodactylibacter xiamenensis gen. nov., sp. nov., a member of the family Saprospiraceae isolated from the marine alga Phaeodactylum tricornutum.</title>
        <authorList>
            <person name="Chen Z.Jr."/>
            <person name="Lei X."/>
            <person name="Lai Q."/>
            <person name="Li Y."/>
            <person name="Zhang B."/>
            <person name="Zhang J."/>
            <person name="Zhang H."/>
            <person name="Yang L."/>
            <person name="Zheng W."/>
            <person name="Tian Y."/>
            <person name="Yu Z."/>
            <person name="Xu H.Jr."/>
            <person name="Zheng T."/>
        </authorList>
    </citation>
    <scope>NUCLEOTIDE SEQUENCE [LARGE SCALE GENOMIC DNA]</scope>
    <source>
        <strain evidence="1 2">KD52</strain>
    </source>
</reference>
<dbReference type="AlphaFoldDB" id="A0A098S119"/>
<protein>
    <submittedName>
        <fullName evidence="1">Uncharacterized protein</fullName>
    </submittedName>
</protein>